<evidence type="ECO:0000313" key="4">
    <source>
        <dbReference type="Proteomes" id="UP000181790"/>
    </source>
</evidence>
<dbReference type="PROSITE" id="PS51257">
    <property type="entry name" value="PROKAR_LIPOPROTEIN"/>
    <property type="match status" value="1"/>
</dbReference>
<keyword evidence="4" id="KW-1185">Reference proteome</keyword>
<accession>A0A1S2VF27</accession>
<dbReference type="Gene3D" id="3.40.190.10">
    <property type="entry name" value="Periplasmic binding protein-like II"/>
    <property type="match status" value="2"/>
</dbReference>
<organism evidence="3 4">
    <name type="scientific">Arsenicibacter rosenii</name>
    <dbReference type="NCBI Taxonomy" id="1750698"/>
    <lineage>
        <taxon>Bacteria</taxon>
        <taxon>Pseudomonadati</taxon>
        <taxon>Bacteroidota</taxon>
        <taxon>Cytophagia</taxon>
        <taxon>Cytophagales</taxon>
        <taxon>Spirosomataceae</taxon>
        <taxon>Arsenicibacter</taxon>
    </lineage>
</organism>
<protein>
    <submittedName>
        <fullName evidence="3">Phosphate ABC transporter substrate-binding protein</fullName>
    </submittedName>
</protein>
<dbReference type="Proteomes" id="UP000181790">
    <property type="component" value="Unassembled WGS sequence"/>
</dbReference>
<reference evidence="3 4" key="1">
    <citation type="submission" date="2016-10" db="EMBL/GenBank/DDBJ databases">
        <title>Arsenicibacter rosenii gen. nov., sp. nov., an efficient arsenic-methylating bacterium isolated from an arsenic-contaminated paddy soil.</title>
        <authorList>
            <person name="Huang K."/>
        </authorList>
    </citation>
    <scope>NUCLEOTIDE SEQUENCE [LARGE SCALE GENOMIC DNA]</scope>
    <source>
        <strain evidence="3 4">SM-1</strain>
    </source>
</reference>
<gene>
    <name evidence="3" type="ORF">BLX24_22265</name>
</gene>
<comment type="caution">
    <text evidence="3">The sequence shown here is derived from an EMBL/GenBank/DDBJ whole genome shotgun (WGS) entry which is preliminary data.</text>
</comment>
<dbReference type="InterPro" id="IPR024370">
    <property type="entry name" value="PBP_domain"/>
</dbReference>
<dbReference type="RefSeq" id="WP_071505425.1">
    <property type="nucleotide sequence ID" value="NZ_MORL01000017.1"/>
</dbReference>
<dbReference type="AlphaFoldDB" id="A0A1S2VF27"/>
<sequence length="311" mass="34465">MKNGLKGACLALLMGGISGCSGDKPLDSPSRGTITVAVDESFKPLAMQLTDAYSGIYPDTHFELKYRPERESIAMLLKDSARLAFTTRPLTRQEQIAFDQQKIIGKAEKIGTDGVALIVSKNNRDSLITMAELKAVFSGQLTQWQQLKGATETGPITLVFDNNNSSNLDFVLRTFSITDVSKLRIFTTHSNKEVIEYVRKNPTALGFIGVNWISDGDSPLSGELSADMRVLGVSDKDNPTSIKDYYQPFQRNLGLQTYPLRRPVYILSRETHPGLGGGLINYIARDAGSLLIEKLGLWPVKPYNREVYIRK</sequence>
<feature type="domain" description="PBP" evidence="2">
    <location>
        <begin position="28"/>
        <end position="286"/>
    </location>
</feature>
<dbReference type="SUPFAM" id="SSF53850">
    <property type="entry name" value="Periplasmic binding protein-like II"/>
    <property type="match status" value="1"/>
</dbReference>
<keyword evidence="1" id="KW-0732">Signal</keyword>
<dbReference type="InterPro" id="IPR050811">
    <property type="entry name" value="Phosphate_ABC_transporter"/>
</dbReference>
<dbReference type="PANTHER" id="PTHR30570">
    <property type="entry name" value="PERIPLASMIC PHOSPHATE BINDING COMPONENT OF PHOSPHATE ABC TRANSPORTER"/>
    <property type="match status" value="1"/>
</dbReference>
<proteinExistence type="predicted"/>
<evidence type="ECO:0000259" key="2">
    <source>
        <dbReference type="Pfam" id="PF12849"/>
    </source>
</evidence>
<dbReference type="PANTHER" id="PTHR30570:SF1">
    <property type="entry name" value="PHOSPHATE-BINDING PROTEIN PSTS"/>
    <property type="match status" value="1"/>
</dbReference>
<evidence type="ECO:0000313" key="3">
    <source>
        <dbReference type="EMBL" id="OIN56895.1"/>
    </source>
</evidence>
<dbReference type="EMBL" id="MORL01000017">
    <property type="protein sequence ID" value="OIN56895.1"/>
    <property type="molecule type" value="Genomic_DNA"/>
</dbReference>
<evidence type="ECO:0000256" key="1">
    <source>
        <dbReference type="ARBA" id="ARBA00022729"/>
    </source>
</evidence>
<name>A0A1S2VF27_9BACT</name>
<dbReference type="Pfam" id="PF12849">
    <property type="entry name" value="PBP_like_2"/>
    <property type="match status" value="1"/>
</dbReference>